<dbReference type="GO" id="GO:0008168">
    <property type="term" value="F:methyltransferase activity"/>
    <property type="evidence" value="ECO:0007669"/>
    <property type="project" value="UniProtKB-KW"/>
</dbReference>
<sequence length="262" mass="30024">MIANLIKRILGIHPQQGVKPLKNLIHVGSKFHGYHIPQEFLRPESVCYLIGAGDDISFDTELKVLFDSQIYIFDPTPEGIEHFKQLKVDTAAGKPTTIDNLAPFTYSISSEKLEEIHFVEIGVWDTKTTLKFYDPVKENYASHSVYLFTDSDTYIEAPVDRLSSLMQQLGHTAVDMVKMEIEGAEYTVIDTIVKDKLDVKLILVEFDEVYNTKDKGFHFRIKKACKQLMDAGYVMIHSTEHLKRSFLRKDIYAQLKARETSK</sequence>
<gene>
    <name evidence="2" type="ORF">CLV32_1882</name>
</gene>
<feature type="domain" description="Methyltransferase FkbM" evidence="1">
    <location>
        <begin position="71"/>
        <end position="216"/>
    </location>
</feature>
<dbReference type="Gene3D" id="3.40.50.150">
    <property type="entry name" value="Vaccinia Virus protein VP39"/>
    <property type="match status" value="1"/>
</dbReference>
<dbReference type="Pfam" id="PF05050">
    <property type="entry name" value="Methyltransf_21"/>
    <property type="match status" value="1"/>
</dbReference>
<dbReference type="SUPFAM" id="SSF53335">
    <property type="entry name" value="S-adenosyl-L-methionine-dependent methyltransferases"/>
    <property type="match status" value="1"/>
</dbReference>
<keyword evidence="2" id="KW-0489">Methyltransferase</keyword>
<proteinExistence type="predicted"/>
<evidence type="ECO:0000313" key="3">
    <source>
        <dbReference type="Proteomes" id="UP000295499"/>
    </source>
</evidence>
<dbReference type="InterPro" id="IPR006342">
    <property type="entry name" value="FkbM_mtfrase"/>
</dbReference>
<dbReference type="Proteomes" id="UP000295499">
    <property type="component" value="Unassembled WGS sequence"/>
</dbReference>
<evidence type="ECO:0000313" key="2">
    <source>
        <dbReference type="EMBL" id="TDO22897.1"/>
    </source>
</evidence>
<name>A0A4R6ILE0_9SPHI</name>
<reference evidence="2 3" key="1">
    <citation type="submission" date="2019-03" db="EMBL/GenBank/DDBJ databases">
        <title>Genomic Encyclopedia of Archaeal and Bacterial Type Strains, Phase II (KMG-II): from individual species to whole genera.</title>
        <authorList>
            <person name="Goeker M."/>
        </authorList>
    </citation>
    <scope>NUCLEOTIDE SEQUENCE [LARGE SCALE GENOMIC DNA]</scope>
    <source>
        <strain evidence="2 3">DSM 19034</strain>
    </source>
</reference>
<dbReference type="NCBIfam" id="TIGR01444">
    <property type="entry name" value="fkbM_fam"/>
    <property type="match status" value="1"/>
</dbReference>
<dbReference type="InterPro" id="IPR029063">
    <property type="entry name" value="SAM-dependent_MTases_sf"/>
</dbReference>
<dbReference type="OrthoDB" id="9812600at2"/>
<dbReference type="RefSeq" id="WP_133554630.1">
    <property type="nucleotide sequence ID" value="NZ_SNWM01000002.1"/>
</dbReference>
<organism evidence="2 3">
    <name type="scientific">Pedobacter duraquae</name>
    <dbReference type="NCBI Taxonomy" id="425511"/>
    <lineage>
        <taxon>Bacteria</taxon>
        <taxon>Pseudomonadati</taxon>
        <taxon>Bacteroidota</taxon>
        <taxon>Sphingobacteriia</taxon>
        <taxon>Sphingobacteriales</taxon>
        <taxon>Sphingobacteriaceae</taxon>
        <taxon>Pedobacter</taxon>
    </lineage>
</organism>
<dbReference type="InterPro" id="IPR026913">
    <property type="entry name" value="METTL24"/>
</dbReference>
<dbReference type="GO" id="GO:0032259">
    <property type="term" value="P:methylation"/>
    <property type="evidence" value="ECO:0007669"/>
    <property type="project" value="UniProtKB-KW"/>
</dbReference>
<keyword evidence="3" id="KW-1185">Reference proteome</keyword>
<evidence type="ECO:0000259" key="1">
    <source>
        <dbReference type="Pfam" id="PF05050"/>
    </source>
</evidence>
<keyword evidence="2" id="KW-0808">Transferase</keyword>
<dbReference type="AlphaFoldDB" id="A0A4R6ILE0"/>
<accession>A0A4R6ILE0</accession>
<dbReference type="EMBL" id="SNWM01000002">
    <property type="protein sequence ID" value="TDO22897.1"/>
    <property type="molecule type" value="Genomic_DNA"/>
</dbReference>
<comment type="caution">
    <text evidence="2">The sequence shown here is derived from an EMBL/GenBank/DDBJ whole genome shotgun (WGS) entry which is preliminary data.</text>
</comment>
<dbReference type="PANTHER" id="PTHR32026">
    <property type="entry name" value="METHYLTRANSFERASE-LIKE PROTEIN 24"/>
    <property type="match status" value="1"/>
</dbReference>
<protein>
    <submittedName>
        <fullName evidence="2">FkbM family methyltransferase</fullName>
    </submittedName>
</protein>